<gene>
    <name evidence="2" type="ORF">B9R05_02620</name>
    <name evidence="1" type="ORF">CIR65_18335</name>
</gene>
<dbReference type="AlphaFoldDB" id="A0A5T6YTK2"/>
<proteinExistence type="predicted"/>
<dbReference type="EMBL" id="AAMFEG010000001">
    <property type="protein sequence ID" value="EDG7388465.1"/>
    <property type="molecule type" value="Genomic_DNA"/>
</dbReference>
<sequence length="82" mass="9536">MKYQIVGGAGLHRSETKTVDMMVKQLPDSWFGYAGLVVTDSQGSMEIDMKWFTEFGHLNRGDMLTSEQHRCHNEKKKFQRRV</sequence>
<reference evidence="1" key="1">
    <citation type="submission" date="2018-07" db="EMBL/GenBank/DDBJ databases">
        <authorList>
            <consortium name="GenomeTrakr network: Whole genome sequencing for foodborne pathogen traceback"/>
        </authorList>
    </citation>
    <scope>NUCLEOTIDE SEQUENCE</scope>
    <source>
        <strain evidence="2">FSIS1700278</strain>
        <strain evidence="1">FSIS1703277</strain>
    </source>
</reference>
<organism evidence="1">
    <name type="scientific">Salmonella enterica subsp. enterica serovar Kentucky</name>
    <dbReference type="NCBI Taxonomy" id="192955"/>
    <lineage>
        <taxon>Bacteria</taxon>
        <taxon>Pseudomonadati</taxon>
        <taxon>Pseudomonadota</taxon>
        <taxon>Gammaproteobacteria</taxon>
        <taxon>Enterobacterales</taxon>
        <taxon>Enterobacteriaceae</taxon>
        <taxon>Salmonella</taxon>
    </lineage>
</organism>
<comment type="caution">
    <text evidence="1">The sequence shown here is derived from an EMBL/GenBank/DDBJ whole genome shotgun (WGS) entry which is preliminary data.</text>
</comment>
<accession>A0A5T6YTK2</accession>
<name>A0A5T6YTK2_SALET</name>
<protein>
    <submittedName>
        <fullName evidence="1">Uncharacterized protein</fullName>
    </submittedName>
</protein>
<dbReference type="EMBL" id="AAKRLS010000015">
    <property type="protein sequence ID" value="ECU9199296.1"/>
    <property type="molecule type" value="Genomic_DNA"/>
</dbReference>
<evidence type="ECO:0000313" key="2">
    <source>
        <dbReference type="EMBL" id="EDG7388465.1"/>
    </source>
</evidence>
<evidence type="ECO:0000313" key="1">
    <source>
        <dbReference type="EMBL" id="ECU9199296.1"/>
    </source>
</evidence>